<name>A0A0L9V8Q8_PHAAN</name>
<dbReference type="GO" id="GO:0016020">
    <property type="term" value="C:membrane"/>
    <property type="evidence" value="ECO:0007669"/>
    <property type="project" value="TreeGrafter"/>
</dbReference>
<dbReference type="Pfam" id="PF00501">
    <property type="entry name" value="AMP-binding"/>
    <property type="match status" value="1"/>
</dbReference>
<reference evidence="3" key="1">
    <citation type="journal article" date="2015" name="Proc. Natl. Acad. Sci. U.S.A.">
        <title>Genome sequencing of adzuki bean (Vigna angularis) provides insight into high starch and low fat accumulation and domestication.</title>
        <authorList>
            <person name="Yang K."/>
            <person name="Tian Z."/>
            <person name="Chen C."/>
            <person name="Luo L."/>
            <person name="Zhao B."/>
            <person name="Wang Z."/>
            <person name="Yu L."/>
            <person name="Li Y."/>
            <person name="Sun Y."/>
            <person name="Li W."/>
            <person name="Chen Y."/>
            <person name="Li Y."/>
            <person name="Zhang Y."/>
            <person name="Ai D."/>
            <person name="Zhao J."/>
            <person name="Shang C."/>
            <person name="Ma Y."/>
            <person name="Wu B."/>
            <person name="Wang M."/>
            <person name="Gao L."/>
            <person name="Sun D."/>
            <person name="Zhang P."/>
            <person name="Guo F."/>
            <person name="Wang W."/>
            <person name="Li Y."/>
            <person name="Wang J."/>
            <person name="Varshney R.K."/>
            <person name="Wang J."/>
            <person name="Ling H.Q."/>
            <person name="Wan P."/>
        </authorList>
    </citation>
    <scope>NUCLEOTIDE SEQUENCE</scope>
    <source>
        <strain evidence="3">cv. Jingnong 6</strain>
    </source>
</reference>
<dbReference type="GO" id="GO:0005783">
    <property type="term" value="C:endoplasmic reticulum"/>
    <property type="evidence" value="ECO:0007669"/>
    <property type="project" value="TreeGrafter"/>
</dbReference>
<evidence type="ECO:0000313" key="2">
    <source>
        <dbReference type="EMBL" id="KOM51398.1"/>
    </source>
</evidence>
<evidence type="ECO:0000313" key="3">
    <source>
        <dbReference type="Proteomes" id="UP000053144"/>
    </source>
</evidence>
<sequence length="280" mass="30205">MTDSEGGRSGSSKEWSPLFIKAPRNGLPLTGTTVDCTMVTFETIKIMWLLVETKTPTMVEQKGGLVKNLFHFAYKRRLAAVKGSWLGAWGLEKFVWDTIVFKQIRSALGGQLRFMLCGGAPLSGDSQYFINICMGAPIGQGYGLTETFAGAAFSEWDDYSVGRVGPPLPCCYIKFSNMVSRARPSVPLLSPPLFAAVAAIAVAVRRCLPPSAVAVCQAKLRVRFAPRSATQPWWSLPQKPPHAPPCTASLRQVSSTCSSCAAFSVSDRHCATADSFAVAS</sequence>
<dbReference type="SUPFAM" id="SSF56801">
    <property type="entry name" value="Acetyl-CoA synthetase-like"/>
    <property type="match status" value="1"/>
</dbReference>
<dbReference type="InterPro" id="IPR000873">
    <property type="entry name" value="AMP-dep_synth/lig_dom"/>
</dbReference>
<proteinExistence type="predicted"/>
<evidence type="ECO:0000259" key="1">
    <source>
        <dbReference type="Pfam" id="PF00501"/>
    </source>
</evidence>
<dbReference type="AlphaFoldDB" id="A0A0L9V8Q8"/>
<dbReference type="Gramene" id="KOM51398">
    <property type="protein sequence ID" value="KOM51398"/>
    <property type="gene ID" value="LR48_Vigan09g005700"/>
</dbReference>
<feature type="domain" description="AMP-dependent synthetase/ligase" evidence="1">
    <location>
        <begin position="84"/>
        <end position="174"/>
    </location>
</feature>
<dbReference type="STRING" id="3914.A0A0L9V8Q8"/>
<dbReference type="PANTHER" id="PTHR43272">
    <property type="entry name" value="LONG-CHAIN-FATTY-ACID--COA LIGASE"/>
    <property type="match status" value="1"/>
</dbReference>
<protein>
    <recommendedName>
        <fullName evidence="1">AMP-dependent synthetase/ligase domain-containing protein</fullName>
    </recommendedName>
</protein>
<gene>
    <name evidence="2" type="ORF">LR48_Vigan09g005700</name>
</gene>
<dbReference type="Gene3D" id="3.40.50.12780">
    <property type="entry name" value="N-terminal domain of ligase-like"/>
    <property type="match status" value="1"/>
</dbReference>
<dbReference type="PANTHER" id="PTHR43272:SF92">
    <property type="entry name" value="LONG CHAIN ACYL-COA SYNTHETASE 8"/>
    <property type="match status" value="1"/>
</dbReference>
<organism evidence="2 3">
    <name type="scientific">Phaseolus angularis</name>
    <name type="common">Azuki bean</name>
    <name type="synonym">Vigna angularis</name>
    <dbReference type="NCBI Taxonomy" id="3914"/>
    <lineage>
        <taxon>Eukaryota</taxon>
        <taxon>Viridiplantae</taxon>
        <taxon>Streptophyta</taxon>
        <taxon>Embryophyta</taxon>
        <taxon>Tracheophyta</taxon>
        <taxon>Spermatophyta</taxon>
        <taxon>Magnoliopsida</taxon>
        <taxon>eudicotyledons</taxon>
        <taxon>Gunneridae</taxon>
        <taxon>Pentapetalae</taxon>
        <taxon>rosids</taxon>
        <taxon>fabids</taxon>
        <taxon>Fabales</taxon>
        <taxon>Fabaceae</taxon>
        <taxon>Papilionoideae</taxon>
        <taxon>50 kb inversion clade</taxon>
        <taxon>NPAAA clade</taxon>
        <taxon>indigoferoid/millettioid clade</taxon>
        <taxon>Phaseoleae</taxon>
        <taxon>Vigna</taxon>
    </lineage>
</organism>
<dbReference type="InterPro" id="IPR042099">
    <property type="entry name" value="ANL_N_sf"/>
</dbReference>
<dbReference type="Proteomes" id="UP000053144">
    <property type="component" value="Chromosome 9"/>
</dbReference>
<dbReference type="EMBL" id="CM003379">
    <property type="protein sequence ID" value="KOM51398.1"/>
    <property type="molecule type" value="Genomic_DNA"/>
</dbReference>
<accession>A0A0L9V8Q8</accession>
<dbReference type="GO" id="GO:0004467">
    <property type="term" value="F:long-chain fatty acid-CoA ligase activity"/>
    <property type="evidence" value="ECO:0007669"/>
    <property type="project" value="TreeGrafter"/>
</dbReference>